<dbReference type="InterPro" id="IPR027417">
    <property type="entry name" value="P-loop_NTPase"/>
</dbReference>
<dbReference type="Pfam" id="PF02283">
    <property type="entry name" value="CobU"/>
    <property type="match status" value="1"/>
</dbReference>
<keyword evidence="12 19" id="KW-0547">Nucleotide-binding</keyword>
<evidence type="ECO:0000256" key="4">
    <source>
        <dbReference type="ARBA" id="ARBA00003889"/>
    </source>
</evidence>
<evidence type="ECO:0000256" key="3">
    <source>
        <dbReference type="ARBA" id="ARBA00001522"/>
    </source>
</evidence>
<feature type="binding site" evidence="19">
    <location>
        <position position="81"/>
    </location>
    <ligand>
        <name>GTP</name>
        <dbReference type="ChEBI" id="CHEBI:37565"/>
    </ligand>
</feature>
<dbReference type="RefSeq" id="WP_090040513.1">
    <property type="nucleotide sequence ID" value="NZ_FOKI01000010.1"/>
</dbReference>
<dbReference type="EMBL" id="FOKI01000010">
    <property type="protein sequence ID" value="SFB06261.1"/>
    <property type="molecule type" value="Genomic_DNA"/>
</dbReference>
<evidence type="ECO:0000256" key="18">
    <source>
        <dbReference type="PIRSR" id="PIRSR006135-1"/>
    </source>
</evidence>
<dbReference type="EC" id="2.7.1.156" evidence="8"/>
<organism evidence="20 21">
    <name type="scientific">Clostridium frigidicarnis</name>
    <dbReference type="NCBI Taxonomy" id="84698"/>
    <lineage>
        <taxon>Bacteria</taxon>
        <taxon>Bacillati</taxon>
        <taxon>Bacillota</taxon>
        <taxon>Clostridia</taxon>
        <taxon>Eubacteriales</taxon>
        <taxon>Clostridiaceae</taxon>
        <taxon>Clostridium</taxon>
    </lineage>
</organism>
<dbReference type="OrthoDB" id="9799422at2"/>
<keyword evidence="15 19" id="KW-0342">GTP-binding</keyword>
<comment type="catalytic activity">
    <reaction evidence="3">
        <text>adenosylcob(III)inamide + GTP = adenosylcob(III)inamide phosphate + GDP + H(+)</text>
        <dbReference type="Rhea" id="RHEA:15765"/>
        <dbReference type="ChEBI" id="CHEBI:2480"/>
        <dbReference type="ChEBI" id="CHEBI:15378"/>
        <dbReference type="ChEBI" id="CHEBI:37565"/>
        <dbReference type="ChEBI" id="CHEBI:58189"/>
        <dbReference type="ChEBI" id="CHEBI:58502"/>
        <dbReference type="EC" id="2.7.1.156"/>
    </reaction>
</comment>
<comment type="function">
    <text evidence="4">Catalyzes ATP-dependent phosphorylation of adenosylcobinamide and addition of GMP to adenosylcobinamide phosphate.</text>
</comment>
<gene>
    <name evidence="20" type="ORF">SAMN04488528_101093</name>
</gene>
<evidence type="ECO:0000313" key="20">
    <source>
        <dbReference type="EMBL" id="SFB06261.1"/>
    </source>
</evidence>
<dbReference type="PANTHER" id="PTHR34848:SF1">
    <property type="entry name" value="BIFUNCTIONAL ADENOSYLCOBALAMIN BIOSYNTHESIS PROTEIN COBU"/>
    <property type="match status" value="1"/>
</dbReference>
<evidence type="ECO:0000256" key="9">
    <source>
        <dbReference type="ARBA" id="ARBA00012523"/>
    </source>
</evidence>
<dbReference type="EC" id="2.7.7.62" evidence="9"/>
<evidence type="ECO:0000256" key="2">
    <source>
        <dbReference type="ARBA" id="ARBA00000711"/>
    </source>
</evidence>
<feature type="binding site" evidence="19">
    <location>
        <begin position="50"/>
        <end position="53"/>
    </location>
    <ligand>
        <name>GTP</name>
        <dbReference type="ChEBI" id="CHEBI:37565"/>
    </ligand>
</feature>
<name>A0A1I0XYX3_9CLOT</name>
<keyword evidence="20" id="KW-0548">Nucleotidyltransferase</keyword>
<dbReference type="GO" id="GO:0005524">
    <property type="term" value="F:ATP binding"/>
    <property type="evidence" value="ECO:0007669"/>
    <property type="project" value="UniProtKB-KW"/>
</dbReference>
<dbReference type="PANTHER" id="PTHR34848">
    <property type="match status" value="1"/>
</dbReference>
<feature type="active site" description="GMP-histidine intermediate" evidence="18">
    <location>
        <position position="49"/>
    </location>
</feature>
<dbReference type="GO" id="GO:0043752">
    <property type="term" value="F:adenosylcobinamide kinase activity"/>
    <property type="evidence" value="ECO:0007669"/>
    <property type="project" value="UniProtKB-EC"/>
</dbReference>
<protein>
    <recommendedName>
        <fullName evidence="16">Adenosylcobinamide kinase</fullName>
        <ecNumber evidence="8">2.7.1.156</ecNumber>
        <ecNumber evidence="9">2.7.7.62</ecNumber>
    </recommendedName>
    <alternativeName>
        <fullName evidence="17">Adenosylcobinamide-phosphate guanylyltransferase</fullName>
    </alternativeName>
</protein>
<evidence type="ECO:0000256" key="6">
    <source>
        <dbReference type="ARBA" id="ARBA00005159"/>
    </source>
</evidence>
<evidence type="ECO:0000256" key="16">
    <source>
        <dbReference type="ARBA" id="ARBA00029570"/>
    </source>
</evidence>
<evidence type="ECO:0000256" key="11">
    <source>
        <dbReference type="ARBA" id="ARBA00022679"/>
    </source>
</evidence>
<dbReference type="PIRSF" id="PIRSF006135">
    <property type="entry name" value="CobU"/>
    <property type="match status" value="1"/>
</dbReference>
<keyword evidence="13 20" id="KW-0418">Kinase</keyword>
<feature type="binding site" evidence="19">
    <location>
        <begin position="9"/>
        <end position="16"/>
    </location>
    <ligand>
        <name>GTP</name>
        <dbReference type="ChEBI" id="CHEBI:37565"/>
    </ligand>
</feature>
<feature type="binding site" evidence="19">
    <location>
        <begin position="33"/>
        <end position="35"/>
    </location>
    <ligand>
        <name>GTP</name>
        <dbReference type="ChEBI" id="CHEBI:37565"/>
    </ligand>
</feature>
<reference evidence="20 21" key="1">
    <citation type="submission" date="2016-10" db="EMBL/GenBank/DDBJ databases">
        <authorList>
            <person name="de Groot N.N."/>
        </authorList>
    </citation>
    <scope>NUCLEOTIDE SEQUENCE [LARGE SCALE GENOMIC DNA]</scope>
    <source>
        <strain evidence="20 21">DSM 12271</strain>
    </source>
</reference>
<dbReference type="GO" id="GO:0005525">
    <property type="term" value="F:GTP binding"/>
    <property type="evidence" value="ECO:0007669"/>
    <property type="project" value="UniProtKB-KW"/>
</dbReference>
<evidence type="ECO:0000256" key="10">
    <source>
        <dbReference type="ARBA" id="ARBA00022573"/>
    </source>
</evidence>
<evidence type="ECO:0000256" key="8">
    <source>
        <dbReference type="ARBA" id="ARBA00012016"/>
    </source>
</evidence>
<dbReference type="NCBIfam" id="NF004469">
    <property type="entry name" value="PRK05800.1"/>
    <property type="match status" value="1"/>
</dbReference>
<keyword evidence="21" id="KW-1185">Reference proteome</keyword>
<keyword evidence="14" id="KW-0067">ATP-binding</keyword>
<evidence type="ECO:0000256" key="7">
    <source>
        <dbReference type="ARBA" id="ARBA00007490"/>
    </source>
</evidence>
<dbReference type="CDD" id="cd00544">
    <property type="entry name" value="CobU"/>
    <property type="match status" value="1"/>
</dbReference>
<dbReference type="SUPFAM" id="SSF52540">
    <property type="entry name" value="P-loop containing nucleoside triphosphate hydrolases"/>
    <property type="match status" value="1"/>
</dbReference>
<comment type="similarity">
    <text evidence="7">Belongs to the CobU/CobP family.</text>
</comment>
<dbReference type="Proteomes" id="UP000198619">
    <property type="component" value="Unassembled WGS sequence"/>
</dbReference>
<comment type="catalytic activity">
    <reaction evidence="1">
        <text>adenosylcob(III)inamide + ATP = adenosylcob(III)inamide phosphate + ADP + H(+)</text>
        <dbReference type="Rhea" id="RHEA:15769"/>
        <dbReference type="ChEBI" id="CHEBI:2480"/>
        <dbReference type="ChEBI" id="CHEBI:15378"/>
        <dbReference type="ChEBI" id="CHEBI:30616"/>
        <dbReference type="ChEBI" id="CHEBI:58502"/>
        <dbReference type="ChEBI" id="CHEBI:456216"/>
        <dbReference type="EC" id="2.7.1.156"/>
    </reaction>
</comment>
<keyword evidence="11 20" id="KW-0808">Transferase</keyword>
<dbReference type="Gene3D" id="3.40.50.300">
    <property type="entry name" value="P-loop containing nucleotide triphosphate hydrolases"/>
    <property type="match status" value="1"/>
</dbReference>
<dbReference type="GO" id="GO:0008820">
    <property type="term" value="F:cobinamide phosphate guanylyltransferase activity"/>
    <property type="evidence" value="ECO:0007669"/>
    <property type="project" value="UniProtKB-EC"/>
</dbReference>
<accession>A0A1I0XYX3</accession>
<dbReference type="GO" id="GO:0009236">
    <property type="term" value="P:cobalamin biosynthetic process"/>
    <property type="evidence" value="ECO:0007669"/>
    <property type="project" value="UniProtKB-UniPathway"/>
</dbReference>
<dbReference type="AlphaFoldDB" id="A0A1I0XYX3"/>
<feature type="binding site" evidence="19">
    <location>
        <position position="61"/>
    </location>
    <ligand>
        <name>GTP</name>
        <dbReference type="ChEBI" id="CHEBI:37565"/>
    </ligand>
</feature>
<comment type="catalytic activity">
    <reaction evidence="2">
        <text>adenosylcob(III)inamide phosphate + GTP + H(+) = adenosylcob(III)inamide-GDP + diphosphate</text>
        <dbReference type="Rhea" id="RHEA:22712"/>
        <dbReference type="ChEBI" id="CHEBI:15378"/>
        <dbReference type="ChEBI" id="CHEBI:33019"/>
        <dbReference type="ChEBI" id="CHEBI:37565"/>
        <dbReference type="ChEBI" id="CHEBI:58502"/>
        <dbReference type="ChEBI" id="CHEBI:60487"/>
        <dbReference type="EC" id="2.7.7.62"/>
    </reaction>
</comment>
<proteinExistence type="inferred from homology"/>
<evidence type="ECO:0000256" key="17">
    <source>
        <dbReference type="ARBA" id="ARBA00030571"/>
    </source>
</evidence>
<evidence type="ECO:0000256" key="5">
    <source>
        <dbReference type="ARBA" id="ARBA00004692"/>
    </source>
</evidence>
<evidence type="ECO:0000256" key="14">
    <source>
        <dbReference type="ARBA" id="ARBA00022840"/>
    </source>
</evidence>
<keyword evidence="10" id="KW-0169">Cobalamin biosynthesis</keyword>
<dbReference type="UniPathway" id="UPA00148">
    <property type="reaction ID" value="UER00236"/>
</dbReference>
<dbReference type="STRING" id="84698.SAMN04488528_101093"/>
<evidence type="ECO:0000256" key="12">
    <source>
        <dbReference type="ARBA" id="ARBA00022741"/>
    </source>
</evidence>
<evidence type="ECO:0000256" key="13">
    <source>
        <dbReference type="ARBA" id="ARBA00022777"/>
    </source>
</evidence>
<comment type="pathway">
    <text evidence="6">Cofactor biosynthesis; adenosylcobalamin biosynthesis; adenosylcobalamin from cob(II)yrinate a,c-diamide: step 5/7.</text>
</comment>
<evidence type="ECO:0000256" key="1">
    <source>
        <dbReference type="ARBA" id="ARBA00000312"/>
    </source>
</evidence>
<comment type="pathway">
    <text evidence="5">Cofactor biosynthesis; adenosylcobalamin biosynthesis; adenosylcobalamin from cob(II)yrinate a,c-diamide: step 6/7.</text>
</comment>
<sequence>MSKITLVTGGSRSGKSSFSEKLLKHTDDVLYIATAIVTDKEMEDRIERHRKGRNHKWETLESYEDLHEKISNYTEKYILLDCVTVMTTNIMFSKYTDYENLSQEKIDEVCEYIKLQFRKLIDKVKDEDKEIIMVTNEVGWGLVPEYKLSRIFRDIAGFVNQHIAELSDEVYLVSCGLPLKLKG</sequence>
<evidence type="ECO:0000313" key="21">
    <source>
        <dbReference type="Proteomes" id="UP000198619"/>
    </source>
</evidence>
<dbReference type="InterPro" id="IPR003203">
    <property type="entry name" value="CobU/CobP"/>
</dbReference>
<evidence type="ECO:0000256" key="15">
    <source>
        <dbReference type="ARBA" id="ARBA00023134"/>
    </source>
</evidence>
<evidence type="ECO:0000256" key="19">
    <source>
        <dbReference type="PIRSR" id="PIRSR006135-2"/>
    </source>
</evidence>